<dbReference type="EMBL" id="ML986507">
    <property type="protein sequence ID" value="KAF2273826.1"/>
    <property type="molecule type" value="Genomic_DNA"/>
</dbReference>
<accession>A0A6A6JDV3</accession>
<keyword evidence="2" id="KW-1185">Reference proteome</keyword>
<protein>
    <submittedName>
        <fullName evidence="1">Uncharacterized protein</fullName>
    </submittedName>
</protein>
<gene>
    <name evidence="1" type="ORF">EI97DRAFT_145713</name>
</gene>
<evidence type="ECO:0000313" key="2">
    <source>
        <dbReference type="Proteomes" id="UP000800097"/>
    </source>
</evidence>
<organism evidence="1 2">
    <name type="scientific">Westerdykella ornata</name>
    <dbReference type="NCBI Taxonomy" id="318751"/>
    <lineage>
        <taxon>Eukaryota</taxon>
        <taxon>Fungi</taxon>
        <taxon>Dikarya</taxon>
        <taxon>Ascomycota</taxon>
        <taxon>Pezizomycotina</taxon>
        <taxon>Dothideomycetes</taxon>
        <taxon>Pleosporomycetidae</taxon>
        <taxon>Pleosporales</taxon>
        <taxon>Sporormiaceae</taxon>
        <taxon>Westerdykella</taxon>
    </lineage>
</organism>
<sequence length="153" mass="17261">MLSHDSQTGEGGKEKSAALELLPSQMGSQQEVIDFSSRYLPFSLARTAFHVRLSSFFRHLVSSDVVYCSFASFRGRIHTHQYMVKPPHAQDTLSSMKSRDNSRPDMVSPGSGFVYSILVYTFPFPSHPPFFFPLLSNTPSKTRRNRRTPNAQA</sequence>
<proteinExistence type="predicted"/>
<dbReference type="RefSeq" id="XP_033651365.1">
    <property type="nucleotide sequence ID" value="XM_033793228.1"/>
</dbReference>
<dbReference type="AlphaFoldDB" id="A0A6A6JDV3"/>
<reference evidence="1" key="1">
    <citation type="journal article" date="2020" name="Stud. Mycol.">
        <title>101 Dothideomycetes genomes: a test case for predicting lifestyles and emergence of pathogens.</title>
        <authorList>
            <person name="Haridas S."/>
            <person name="Albert R."/>
            <person name="Binder M."/>
            <person name="Bloem J."/>
            <person name="Labutti K."/>
            <person name="Salamov A."/>
            <person name="Andreopoulos B."/>
            <person name="Baker S."/>
            <person name="Barry K."/>
            <person name="Bills G."/>
            <person name="Bluhm B."/>
            <person name="Cannon C."/>
            <person name="Castanera R."/>
            <person name="Culley D."/>
            <person name="Daum C."/>
            <person name="Ezra D."/>
            <person name="Gonzalez J."/>
            <person name="Henrissat B."/>
            <person name="Kuo A."/>
            <person name="Liang C."/>
            <person name="Lipzen A."/>
            <person name="Lutzoni F."/>
            <person name="Magnuson J."/>
            <person name="Mondo S."/>
            <person name="Nolan M."/>
            <person name="Ohm R."/>
            <person name="Pangilinan J."/>
            <person name="Park H.-J."/>
            <person name="Ramirez L."/>
            <person name="Alfaro M."/>
            <person name="Sun H."/>
            <person name="Tritt A."/>
            <person name="Yoshinaga Y."/>
            <person name="Zwiers L.-H."/>
            <person name="Turgeon B."/>
            <person name="Goodwin S."/>
            <person name="Spatafora J."/>
            <person name="Crous P."/>
            <person name="Grigoriev I."/>
        </authorList>
    </citation>
    <scope>NUCLEOTIDE SEQUENCE</scope>
    <source>
        <strain evidence="1">CBS 379.55</strain>
    </source>
</reference>
<name>A0A6A6JDV3_WESOR</name>
<dbReference type="GeneID" id="54546403"/>
<evidence type="ECO:0000313" key="1">
    <source>
        <dbReference type="EMBL" id="KAF2273826.1"/>
    </source>
</evidence>
<dbReference type="Proteomes" id="UP000800097">
    <property type="component" value="Unassembled WGS sequence"/>
</dbReference>